<keyword evidence="3" id="KW-0547">Nucleotide-binding</keyword>
<reference evidence="6 7" key="1">
    <citation type="submission" date="2018-07" db="EMBL/GenBank/DDBJ databases">
        <title>Freshwater and sediment microbial communities from various areas in North America, analyzing microbe dynamics in response to fracking.</title>
        <authorList>
            <person name="Lamendella R."/>
        </authorList>
    </citation>
    <scope>NUCLEOTIDE SEQUENCE [LARGE SCALE GENOMIC DNA]</scope>
    <source>
        <strain evidence="6 7">160A</strain>
    </source>
</reference>
<dbReference type="CDD" id="cd03235">
    <property type="entry name" value="ABC_Metallic_Cations"/>
    <property type="match status" value="1"/>
</dbReference>
<dbReference type="GO" id="GO:0016887">
    <property type="term" value="F:ATP hydrolysis activity"/>
    <property type="evidence" value="ECO:0007669"/>
    <property type="project" value="InterPro"/>
</dbReference>
<keyword evidence="2" id="KW-0813">Transport</keyword>
<dbReference type="PANTHER" id="PTHR42734:SF17">
    <property type="entry name" value="METAL TRANSPORT SYSTEM ATP-BINDING PROTEIN TM_0124-RELATED"/>
    <property type="match status" value="1"/>
</dbReference>
<dbReference type="InterPro" id="IPR027417">
    <property type="entry name" value="P-loop_NTPase"/>
</dbReference>
<evidence type="ECO:0000259" key="5">
    <source>
        <dbReference type="PROSITE" id="PS50893"/>
    </source>
</evidence>
<evidence type="ECO:0000313" key="7">
    <source>
        <dbReference type="Proteomes" id="UP000252733"/>
    </source>
</evidence>
<evidence type="ECO:0000256" key="3">
    <source>
        <dbReference type="ARBA" id="ARBA00022741"/>
    </source>
</evidence>
<keyword evidence="4 6" id="KW-0067">ATP-binding</keyword>
<dbReference type="InterPro" id="IPR003593">
    <property type="entry name" value="AAA+_ATPase"/>
</dbReference>
<comment type="caution">
    <text evidence="6">The sequence shown here is derived from an EMBL/GenBank/DDBJ whole genome shotgun (WGS) entry which is preliminary data.</text>
</comment>
<protein>
    <submittedName>
        <fullName evidence="6">Zinc transport system ATP-binding protein</fullName>
    </submittedName>
</protein>
<comment type="similarity">
    <text evidence="1">Belongs to the ABC transporter superfamily.</text>
</comment>
<dbReference type="OrthoDB" id="9806726at2"/>
<dbReference type="RefSeq" id="WP_106152038.1">
    <property type="nucleotide sequence ID" value="NZ_PVTS01000003.1"/>
</dbReference>
<dbReference type="Pfam" id="PF00005">
    <property type="entry name" value="ABC_tran"/>
    <property type="match status" value="1"/>
</dbReference>
<dbReference type="InterPro" id="IPR017871">
    <property type="entry name" value="ABC_transporter-like_CS"/>
</dbReference>
<dbReference type="PANTHER" id="PTHR42734">
    <property type="entry name" value="METAL TRANSPORT SYSTEM ATP-BINDING PROTEIN TM_0124-RELATED"/>
    <property type="match status" value="1"/>
</dbReference>
<dbReference type="SMART" id="SM00382">
    <property type="entry name" value="AAA"/>
    <property type="match status" value="1"/>
</dbReference>
<dbReference type="InterPro" id="IPR050153">
    <property type="entry name" value="Metal_Ion_Import_ABC"/>
</dbReference>
<dbReference type="EMBL" id="QPIZ01000001">
    <property type="protein sequence ID" value="RCW39286.1"/>
    <property type="molecule type" value="Genomic_DNA"/>
</dbReference>
<name>A0A2T0XQT2_9BACT</name>
<sequence>MSKPLVSIQNLTAGYNGTPVLKNVNLDIHPKDFLGVIGPNGGGKTTLSKVLLGILNPFSGQVSFPSGRPNIGYLPQVSQIDHSFPVTVKEVILSGMARPKTWWKPLKKEHKEKADYLINKTGLSGLGNRPVGQLSGGQFQRALLARAIINEPQLLVLDEPDTFVDRSFEGELYTLLEELNKTMAIFLISHDIGTISSLVKTIACVNGTLHYHPSNVLTADVLKVYNCPIDLIAHGPVPHRVLKDHE</sequence>
<evidence type="ECO:0000256" key="1">
    <source>
        <dbReference type="ARBA" id="ARBA00005417"/>
    </source>
</evidence>
<dbReference type="SUPFAM" id="SSF52540">
    <property type="entry name" value="P-loop containing nucleoside triphosphate hydrolases"/>
    <property type="match status" value="1"/>
</dbReference>
<dbReference type="AlphaFoldDB" id="A0A2T0XQT2"/>
<gene>
    <name evidence="6" type="ORF">DFO77_10154</name>
</gene>
<dbReference type="PROSITE" id="PS50893">
    <property type="entry name" value="ABC_TRANSPORTER_2"/>
    <property type="match status" value="1"/>
</dbReference>
<feature type="domain" description="ABC transporter" evidence="5">
    <location>
        <begin position="6"/>
        <end position="231"/>
    </location>
</feature>
<evidence type="ECO:0000256" key="2">
    <source>
        <dbReference type="ARBA" id="ARBA00022448"/>
    </source>
</evidence>
<dbReference type="InterPro" id="IPR003439">
    <property type="entry name" value="ABC_transporter-like_ATP-bd"/>
</dbReference>
<evidence type="ECO:0000313" key="6">
    <source>
        <dbReference type="EMBL" id="RCW39286.1"/>
    </source>
</evidence>
<proteinExistence type="inferred from homology"/>
<dbReference type="Proteomes" id="UP000252733">
    <property type="component" value="Unassembled WGS sequence"/>
</dbReference>
<dbReference type="Gene3D" id="3.40.50.300">
    <property type="entry name" value="P-loop containing nucleotide triphosphate hydrolases"/>
    <property type="match status" value="1"/>
</dbReference>
<accession>A0A2T0XQT2</accession>
<organism evidence="6 7">
    <name type="scientific">Marinilabilia salmonicolor</name>
    <dbReference type="NCBI Taxonomy" id="989"/>
    <lineage>
        <taxon>Bacteria</taxon>
        <taxon>Pseudomonadati</taxon>
        <taxon>Bacteroidota</taxon>
        <taxon>Bacteroidia</taxon>
        <taxon>Marinilabiliales</taxon>
        <taxon>Marinilabiliaceae</taxon>
        <taxon>Marinilabilia</taxon>
    </lineage>
</organism>
<dbReference type="PROSITE" id="PS00211">
    <property type="entry name" value="ABC_TRANSPORTER_1"/>
    <property type="match status" value="1"/>
</dbReference>
<evidence type="ECO:0000256" key="4">
    <source>
        <dbReference type="ARBA" id="ARBA00022840"/>
    </source>
</evidence>
<keyword evidence="7" id="KW-1185">Reference proteome</keyword>
<dbReference type="GO" id="GO:0005524">
    <property type="term" value="F:ATP binding"/>
    <property type="evidence" value="ECO:0007669"/>
    <property type="project" value="UniProtKB-KW"/>
</dbReference>
<dbReference type="STRING" id="1168289.GCA_000259075_00255"/>